<dbReference type="InterPro" id="IPR040079">
    <property type="entry name" value="Glutathione_S-Trfase"/>
</dbReference>
<dbReference type="Gene3D" id="1.20.1050.10">
    <property type="match status" value="1"/>
</dbReference>
<reference evidence="6" key="1">
    <citation type="submission" date="2020-06" db="EMBL/GenBank/DDBJ databases">
        <authorList>
            <person name="Li T."/>
            <person name="Hu X."/>
            <person name="Zhang T."/>
            <person name="Song X."/>
            <person name="Zhang H."/>
            <person name="Dai N."/>
            <person name="Sheng W."/>
            <person name="Hou X."/>
            <person name="Wei L."/>
        </authorList>
    </citation>
    <scope>NUCLEOTIDE SEQUENCE</scope>
    <source>
        <strain evidence="6">3651</strain>
        <tissue evidence="6">Leaf</tissue>
    </source>
</reference>
<comment type="subcellular location">
    <subcellularLocation>
        <location evidence="3">Cytoplasm</location>
        <location evidence="3">Cytosol</location>
    </subcellularLocation>
</comment>
<name>A0AAE2CJN3_9LAMI</name>
<reference evidence="6" key="2">
    <citation type="journal article" date="2024" name="Plant">
        <title>Genomic evolution and insights into agronomic trait innovations of Sesamum species.</title>
        <authorList>
            <person name="Miao H."/>
            <person name="Wang L."/>
            <person name="Qu L."/>
            <person name="Liu H."/>
            <person name="Sun Y."/>
            <person name="Le M."/>
            <person name="Wang Q."/>
            <person name="Wei S."/>
            <person name="Zheng Y."/>
            <person name="Lin W."/>
            <person name="Duan Y."/>
            <person name="Cao H."/>
            <person name="Xiong S."/>
            <person name="Wang X."/>
            <person name="Wei L."/>
            <person name="Li C."/>
            <person name="Ma Q."/>
            <person name="Ju M."/>
            <person name="Zhao R."/>
            <person name="Li G."/>
            <person name="Mu C."/>
            <person name="Tian Q."/>
            <person name="Mei H."/>
            <person name="Zhang T."/>
            <person name="Gao T."/>
            <person name="Zhang H."/>
        </authorList>
    </citation>
    <scope>NUCLEOTIDE SEQUENCE</scope>
    <source>
        <strain evidence="6">3651</strain>
    </source>
</reference>
<feature type="domain" description="GST C-terminal" evidence="5">
    <location>
        <begin position="90"/>
        <end position="213"/>
    </location>
</feature>
<dbReference type="InterPro" id="IPR045073">
    <property type="entry name" value="Omega/Tau-like"/>
</dbReference>
<dbReference type="FunFam" id="1.20.1050.10:FF:000012">
    <property type="entry name" value="Tau class glutathione S-transferase"/>
    <property type="match status" value="1"/>
</dbReference>
<comment type="caution">
    <text evidence="6">The sequence shown here is derived from an EMBL/GenBank/DDBJ whole genome shotgun (WGS) entry which is preliminary data.</text>
</comment>
<feature type="domain" description="GST N-terminal" evidence="4">
    <location>
        <begin position="6"/>
        <end position="85"/>
    </location>
</feature>
<comment type="function">
    <text evidence="3">Is involved in the conjugation of reduced glutathione to a wide number of exogenous and endogenous hydrophobic electrophiles.</text>
</comment>
<dbReference type="PANTHER" id="PTHR11260">
    <property type="entry name" value="GLUTATHIONE S-TRANSFERASE, GST, SUPERFAMILY, GST DOMAIN CONTAINING"/>
    <property type="match status" value="1"/>
</dbReference>
<dbReference type="Pfam" id="PF13410">
    <property type="entry name" value="GST_C_2"/>
    <property type="match status" value="1"/>
</dbReference>
<comment type="catalytic activity">
    <reaction evidence="2 3">
        <text>RX + glutathione = an S-substituted glutathione + a halide anion + H(+)</text>
        <dbReference type="Rhea" id="RHEA:16437"/>
        <dbReference type="ChEBI" id="CHEBI:15378"/>
        <dbReference type="ChEBI" id="CHEBI:16042"/>
        <dbReference type="ChEBI" id="CHEBI:17792"/>
        <dbReference type="ChEBI" id="CHEBI:57925"/>
        <dbReference type="ChEBI" id="CHEBI:90779"/>
        <dbReference type="EC" id="2.5.1.18"/>
    </reaction>
</comment>
<evidence type="ECO:0000256" key="2">
    <source>
        <dbReference type="ARBA" id="ARBA00047960"/>
    </source>
</evidence>
<sequence>MSSSSTEVQLLGSGVSPFEWRIIWALKWKGVDFEFIQEDVSNKSSLLLEKNPVYKMIPVLIHGRNSVSESLIILEYIDETWKENPILPADPTERAHARFWAKFSEDKITEPIKQAFHCAGEKQAEGVKALGEGLDILEGKIRGKKFFGGDSFGYLDIVVGWISYWLHFNQEAAGYNVMDQERYPGIDQWMKNFLEVEIIKENLPPSDEMMSSYIMYREMSLAFLNSNNKSD</sequence>
<comment type="similarity">
    <text evidence="3">Belongs to the GST superfamily.</text>
</comment>
<dbReference type="SUPFAM" id="SSF52833">
    <property type="entry name" value="Thioredoxin-like"/>
    <property type="match status" value="1"/>
</dbReference>
<keyword evidence="1 3" id="KW-0808">Transferase</keyword>
<dbReference type="GO" id="GO:0005829">
    <property type="term" value="C:cytosol"/>
    <property type="evidence" value="ECO:0007669"/>
    <property type="project" value="UniProtKB-SubCell"/>
</dbReference>
<organism evidence="6 7">
    <name type="scientific">Sesamum alatum</name>
    <dbReference type="NCBI Taxonomy" id="300844"/>
    <lineage>
        <taxon>Eukaryota</taxon>
        <taxon>Viridiplantae</taxon>
        <taxon>Streptophyta</taxon>
        <taxon>Embryophyta</taxon>
        <taxon>Tracheophyta</taxon>
        <taxon>Spermatophyta</taxon>
        <taxon>Magnoliopsida</taxon>
        <taxon>eudicotyledons</taxon>
        <taxon>Gunneridae</taxon>
        <taxon>Pentapetalae</taxon>
        <taxon>asterids</taxon>
        <taxon>lamiids</taxon>
        <taxon>Lamiales</taxon>
        <taxon>Pedaliaceae</taxon>
        <taxon>Sesamum</taxon>
    </lineage>
</organism>
<keyword evidence="7" id="KW-1185">Reference proteome</keyword>
<gene>
    <name evidence="6" type="ORF">Salat_1656200</name>
</gene>
<dbReference type="InterPro" id="IPR010987">
    <property type="entry name" value="Glutathione-S-Trfase_C-like"/>
</dbReference>
<dbReference type="SUPFAM" id="SSF47616">
    <property type="entry name" value="GST C-terminal domain-like"/>
    <property type="match status" value="1"/>
</dbReference>
<accession>A0AAE2CJN3</accession>
<protein>
    <recommendedName>
        <fullName evidence="3">Glutathione S-transferase</fullName>
        <ecNumber evidence="3">2.5.1.18</ecNumber>
    </recommendedName>
</protein>
<dbReference type="AlphaFoldDB" id="A0AAE2CJN3"/>
<dbReference type="CDD" id="cd03058">
    <property type="entry name" value="GST_N_Tau"/>
    <property type="match status" value="1"/>
</dbReference>
<dbReference type="Gene3D" id="3.40.30.10">
    <property type="entry name" value="Glutaredoxin"/>
    <property type="match status" value="1"/>
</dbReference>
<evidence type="ECO:0000256" key="1">
    <source>
        <dbReference type="ARBA" id="ARBA00022679"/>
    </source>
</evidence>
<evidence type="ECO:0000256" key="3">
    <source>
        <dbReference type="RuleBase" id="RU369102"/>
    </source>
</evidence>
<dbReference type="InterPro" id="IPR004045">
    <property type="entry name" value="Glutathione_S-Trfase_N"/>
</dbReference>
<dbReference type="GO" id="GO:0004364">
    <property type="term" value="F:glutathione transferase activity"/>
    <property type="evidence" value="ECO:0007669"/>
    <property type="project" value="UniProtKB-UniRule"/>
</dbReference>
<evidence type="ECO:0000259" key="5">
    <source>
        <dbReference type="PROSITE" id="PS50405"/>
    </source>
</evidence>
<dbReference type="InterPro" id="IPR036282">
    <property type="entry name" value="Glutathione-S-Trfase_C_sf"/>
</dbReference>
<dbReference type="Pfam" id="PF02798">
    <property type="entry name" value="GST_N"/>
    <property type="match status" value="1"/>
</dbReference>
<evidence type="ECO:0000313" key="6">
    <source>
        <dbReference type="EMBL" id="KAK4424626.1"/>
    </source>
</evidence>
<dbReference type="PANTHER" id="PTHR11260:SF757">
    <property type="entry name" value="GLUTATHIONE TRANSFERASE"/>
    <property type="match status" value="1"/>
</dbReference>
<dbReference type="InterPro" id="IPR045074">
    <property type="entry name" value="GST_C_Tau"/>
</dbReference>
<dbReference type="GO" id="GO:0006749">
    <property type="term" value="P:glutathione metabolic process"/>
    <property type="evidence" value="ECO:0007669"/>
    <property type="project" value="InterPro"/>
</dbReference>
<dbReference type="EMBL" id="JACGWO010000006">
    <property type="protein sequence ID" value="KAK4424626.1"/>
    <property type="molecule type" value="Genomic_DNA"/>
</dbReference>
<dbReference type="InterPro" id="IPR036249">
    <property type="entry name" value="Thioredoxin-like_sf"/>
</dbReference>
<evidence type="ECO:0000259" key="4">
    <source>
        <dbReference type="PROSITE" id="PS50404"/>
    </source>
</evidence>
<keyword evidence="3" id="KW-0963">Cytoplasm</keyword>
<dbReference type="EC" id="2.5.1.18" evidence="3"/>
<dbReference type="SFLD" id="SFLDG00358">
    <property type="entry name" value="Main_(cytGST)"/>
    <property type="match status" value="1"/>
</dbReference>
<proteinExistence type="inferred from homology"/>
<evidence type="ECO:0000313" key="7">
    <source>
        <dbReference type="Proteomes" id="UP001293254"/>
    </source>
</evidence>
<dbReference type="SFLD" id="SFLDG01152">
    <property type="entry name" value="Main.3:_Omega-_and_Tau-like"/>
    <property type="match status" value="1"/>
</dbReference>
<dbReference type="CDD" id="cd03185">
    <property type="entry name" value="GST_C_Tau"/>
    <property type="match status" value="1"/>
</dbReference>
<dbReference type="Proteomes" id="UP001293254">
    <property type="component" value="Unassembled WGS sequence"/>
</dbReference>
<dbReference type="PROSITE" id="PS50405">
    <property type="entry name" value="GST_CTER"/>
    <property type="match status" value="1"/>
</dbReference>
<dbReference type="SFLD" id="SFLDS00019">
    <property type="entry name" value="Glutathione_Transferase_(cytos"/>
    <property type="match status" value="1"/>
</dbReference>
<dbReference type="PROSITE" id="PS50404">
    <property type="entry name" value="GST_NTER"/>
    <property type="match status" value="1"/>
</dbReference>